<accession>A0AAW8CMX2</accession>
<evidence type="ECO:0000313" key="2">
    <source>
        <dbReference type="Proteomes" id="UP001230466"/>
    </source>
</evidence>
<reference evidence="1" key="1">
    <citation type="journal article" date="2023" name="Front. Microbiol.">
        <title>Phylogeography and host specificity of Pasteurellaceae pathogenic to sea-farmed fish in the north-east Atlantic.</title>
        <authorList>
            <person name="Gulla S."/>
            <person name="Colquhoun D.J."/>
            <person name="Olsen A.B."/>
            <person name="Spilsberg B."/>
            <person name="Lagesen K."/>
            <person name="Aakesson C.P."/>
            <person name="Strom S."/>
            <person name="Manji F."/>
            <person name="Birkbeck T.H."/>
            <person name="Nilsen H.K."/>
        </authorList>
    </citation>
    <scope>NUCLEOTIDE SEQUENCE</scope>
    <source>
        <strain evidence="1">VIB1234</strain>
    </source>
</reference>
<organism evidence="1 2">
    <name type="scientific">Pasteurella atlantica</name>
    <dbReference type="NCBI Taxonomy" id="2827233"/>
    <lineage>
        <taxon>Bacteria</taxon>
        <taxon>Pseudomonadati</taxon>
        <taxon>Pseudomonadota</taxon>
        <taxon>Gammaproteobacteria</taxon>
        <taxon>Pasteurellales</taxon>
        <taxon>Pasteurellaceae</taxon>
        <taxon>Pasteurella</taxon>
    </lineage>
</organism>
<sequence>MNLRDKLLNKTPKVSKIKIGEDDYFIRELTVGDHNSMIYRQRQRLVQLAEEQGIELNLDDEEVLAKQLASVYDPYTLARSMAIRLCDEKGKALFDPDNIEDLKALSKLDSEVLRDFNKSVSDITTPKALASDENSK</sequence>
<proteinExistence type="predicted"/>
<protein>
    <recommendedName>
        <fullName evidence="3">Phage tail assembly chaperone protein, TAC</fullName>
    </recommendedName>
</protein>
<dbReference type="AlphaFoldDB" id="A0AAW8CMX2"/>
<dbReference type="EMBL" id="JASAYJ010000006">
    <property type="protein sequence ID" value="MDP8186976.1"/>
    <property type="molecule type" value="Genomic_DNA"/>
</dbReference>
<dbReference type="RefSeq" id="WP_211598948.1">
    <property type="nucleotide sequence ID" value="NZ_JAGRQI010000019.1"/>
</dbReference>
<evidence type="ECO:0008006" key="3">
    <source>
        <dbReference type="Google" id="ProtNLM"/>
    </source>
</evidence>
<evidence type="ECO:0000313" key="1">
    <source>
        <dbReference type="EMBL" id="MDP8186976.1"/>
    </source>
</evidence>
<dbReference type="Proteomes" id="UP001230466">
    <property type="component" value="Unassembled WGS sequence"/>
</dbReference>
<comment type="caution">
    <text evidence="1">The sequence shown here is derived from an EMBL/GenBank/DDBJ whole genome shotgun (WGS) entry which is preliminary data.</text>
</comment>
<name>A0AAW8CMX2_9PAST</name>
<gene>
    <name evidence="1" type="ORF">QJU78_04195</name>
</gene>